<gene>
    <name evidence="1" type="ORF">LIER_10720</name>
</gene>
<evidence type="ECO:0000313" key="1">
    <source>
        <dbReference type="EMBL" id="GAA0152173.1"/>
    </source>
</evidence>
<comment type="caution">
    <text evidence="1">The sequence shown here is derived from an EMBL/GenBank/DDBJ whole genome shotgun (WGS) entry which is preliminary data.</text>
</comment>
<name>A0AAV3PM24_LITER</name>
<evidence type="ECO:0000313" key="2">
    <source>
        <dbReference type="Proteomes" id="UP001454036"/>
    </source>
</evidence>
<organism evidence="1 2">
    <name type="scientific">Lithospermum erythrorhizon</name>
    <name type="common">Purple gromwell</name>
    <name type="synonym">Lithospermum officinale var. erythrorhizon</name>
    <dbReference type="NCBI Taxonomy" id="34254"/>
    <lineage>
        <taxon>Eukaryota</taxon>
        <taxon>Viridiplantae</taxon>
        <taxon>Streptophyta</taxon>
        <taxon>Embryophyta</taxon>
        <taxon>Tracheophyta</taxon>
        <taxon>Spermatophyta</taxon>
        <taxon>Magnoliopsida</taxon>
        <taxon>eudicotyledons</taxon>
        <taxon>Gunneridae</taxon>
        <taxon>Pentapetalae</taxon>
        <taxon>asterids</taxon>
        <taxon>lamiids</taxon>
        <taxon>Boraginales</taxon>
        <taxon>Boraginaceae</taxon>
        <taxon>Boraginoideae</taxon>
        <taxon>Lithospermeae</taxon>
        <taxon>Lithospermum</taxon>
    </lineage>
</organism>
<evidence type="ECO:0008006" key="3">
    <source>
        <dbReference type="Google" id="ProtNLM"/>
    </source>
</evidence>
<accession>A0AAV3PM24</accession>
<keyword evidence="2" id="KW-1185">Reference proteome</keyword>
<sequence length="124" mass="14614">MWHTKGVLDVVVTNVAKRSREYLMIQVWLRSLSDRWPKGRHCTHEIQDLIAGVPHLRMDVQDKVKWKGYGSVVKATTIWRSLAPEKPVRPWTKLSWYKGHILIHSFVCWVLCQGRLTRTRQTIL</sequence>
<dbReference type="AlphaFoldDB" id="A0AAV3PM24"/>
<proteinExistence type="predicted"/>
<dbReference type="Proteomes" id="UP001454036">
    <property type="component" value="Unassembled WGS sequence"/>
</dbReference>
<reference evidence="1 2" key="1">
    <citation type="submission" date="2024-01" db="EMBL/GenBank/DDBJ databases">
        <title>The complete chloroplast genome sequence of Lithospermum erythrorhizon: insights into the phylogenetic relationship among Boraginaceae species and the maternal lineages of purple gromwells.</title>
        <authorList>
            <person name="Okada T."/>
            <person name="Watanabe K."/>
        </authorList>
    </citation>
    <scope>NUCLEOTIDE SEQUENCE [LARGE SCALE GENOMIC DNA]</scope>
</reference>
<dbReference type="EMBL" id="BAABME010001929">
    <property type="protein sequence ID" value="GAA0152173.1"/>
    <property type="molecule type" value="Genomic_DNA"/>
</dbReference>
<protein>
    <recommendedName>
        <fullName evidence="3">Reverse transcriptase zinc-binding domain-containing protein</fullName>
    </recommendedName>
</protein>